<gene>
    <name evidence="2" type="ORF">GSI_11025</name>
</gene>
<feature type="region of interest" description="Disordered" evidence="1">
    <location>
        <begin position="185"/>
        <end position="209"/>
    </location>
</feature>
<dbReference type="OrthoDB" id="3223825at2759"/>
<accession>A0A2G8RZB9</accession>
<feature type="compositionally biased region" description="Pro residues" evidence="1">
    <location>
        <begin position="25"/>
        <end position="39"/>
    </location>
</feature>
<evidence type="ECO:0000313" key="3">
    <source>
        <dbReference type="Proteomes" id="UP000230002"/>
    </source>
</evidence>
<name>A0A2G8RZB9_9APHY</name>
<organism evidence="2 3">
    <name type="scientific">Ganoderma sinense ZZ0214-1</name>
    <dbReference type="NCBI Taxonomy" id="1077348"/>
    <lineage>
        <taxon>Eukaryota</taxon>
        <taxon>Fungi</taxon>
        <taxon>Dikarya</taxon>
        <taxon>Basidiomycota</taxon>
        <taxon>Agaricomycotina</taxon>
        <taxon>Agaricomycetes</taxon>
        <taxon>Polyporales</taxon>
        <taxon>Polyporaceae</taxon>
        <taxon>Ganoderma</taxon>
    </lineage>
</organism>
<proteinExistence type="predicted"/>
<dbReference type="EMBL" id="AYKW01000035">
    <property type="protein sequence ID" value="PIL26845.1"/>
    <property type="molecule type" value="Genomic_DNA"/>
</dbReference>
<keyword evidence="3" id="KW-1185">Reference proteome</keyword>
<evidence type="ECO:0000256" key="1">
    <source>
        <dbReference type="SAM" id="MobiDB-lite"/>
    </source>
</evidence>
<sequence>MSEQRSQQQTPSRNTMRFIPDPIRIAPPRPIPGLRPPSPSILRLPRMKPAPRYSDRRGYVRGHLREDVDNELRKLSGDDEAGMYWTLEDYVESVVLQHGLKLVGWPPDIPFQNLSNVRGGVSVLWHLEERWELGILRFVRITEDERMAASLNAKHLAPAPKYAQRKTPGGREDIGRGRYRYKMNPYNLPLRHPKTGPKTPKYVPAEWDN</sequence>
<feature type="compositionally biased region" description="Polar residues" evidence="1">
    <location>
        <begin position="1"/>
        <end position="15"/>
    </location>
</feature>
<feature type="region of interest" description="Disordered" evidence="1">
    <location>
        <begin position="1"/>
        <end position="47"/>
    </location>
</feature>
<comment type="caution">
    <text evidence="2">The sequence shown here is derived from an EMBL/GenBank/DDBJ whole genome shotgun (WGS) entry which is preliminary data.</text>
</comment>
<dbReference type="AlphaFoldDB" id="A0A2G8RZB9"/>
<dbReference type="STRING" id="1077348.A0A2G8RZB9"/>
<reference evidence="2 3" key="1">
    <citation type="journal article" date="2015" name="Sci. Rep.">
        <title>Chromosome-level genome map provides insights into diverse defense mechanisms in the medicinal fungus Ganoderma sinense.</title>
        <authorList>
            <person name="Zhu Y."/>
            <person name="Xu J."/>
            <person name="Sun C."/>
            <person name="Zhou S."/>
            <person name="Xu H."/>
            <person name="Nelson D.R."/>
            <person name="Qian J."/>
            <person name="Song J."/>
            <person name="Luo H."/>
            <person name="Xiang L."/>
            <person name="Li Y."/>
            <person name="Xu Z."/>
            <person name="Ji A."/>
            <person name="Wang L."/>
            <person name="Lu S."/>
            <person name="Hayward A."/>
            <person name="Sun W."/>
            <person name="Li X."/>
            <person name="Schwartz D.C."/>
            <person name="Wang Y."/>
            <person name="Chen S."/>
        </authorList>
    </citation>
    <scope>NUCLEOTIDE SEQUENCE [LARGE SCALE GENOMIC DNA]</scope>
    <source>
        <strain evidence="2 3">ZZ0214-1</strain>
    </source>
</reference>
<evidence type="ECO:0000313" key="2">
    <source>
        <dbReference type="EMBL" id="PIL26845.1"/>
    </source>
</evidence>
<dbReference type="Proteomes" id="UP000230002">
    <property type="component" value="Unassembled WGS sequence"/>
</dbReference>
<protein>
    <submittedName>
        <fullName evidence="2">Uncharacterized protein</fullName>
    </submittedName>
</protein>